<dbReference type="EMBL" id="CM029045">
    <property type="protein sequence ID" value="KAG2596484.1"/>
    <property type="molecule type" value="Genomic_DNA"/>
</dbReference>
<keyword evidence="3" id="KW-1185">Reference proteome</keyword>
<proteinExistence type="predicted"/>
<organism evidence="2 3">
    <name type="scientific">Panicum virgatum</name>
    <name type="common">Blackwell switchgrass</name>
    <dbReference type="NCBI Taxonomy" id="38727"/>
    <lineage>
        <taxon>Eukaryota</taxon>
        <taxon>Viridiplantae</taxon>
        <taxon>Streptophyta</taxon>
        <taxon>Embryophyta</taxon>
        <taxon>Tracheophyta</taxon>
        <taxon>Spermatophyta</taxon>
        <taxon>Magnoliopsida</taxon>
        <taxon>Liliopsida</taxon>
        <taxon>Poales</taxon>
        <taxon>Poaceae</taxon>
        <taxon>PACMAD clade</taxon>
        <taxon>Panicoideae</taxon>
        <taxon>Panicodae</taxon>
        <taxon>Paniceae</taxon>
        <taxon>Panicinae</taxon>
        <taxon>Panicum</taxon>
        <taxon>Panicum sect. Hiantes</taxon>
    </lineage>
</organism>
<protein>
    <submittedName>
        <fullName evidence="2">Uncharacterized protein</fullName>
    </submittedName>
</protein>
<reference evidence="2" key="1">
    <citation type="submission" date="2020-05" db="EMBL/GenBank/DDBJ databases">
        <title>WGS assembly of Panicum virgatum.</title>
        <authorList>
            <person name="Lovell J.T."/>
            <person name="Jenkins J."/>
            <person name="Shu S."/>
            <person name="Juenger T.E."/>
            <person name="Schmutz J."/>
        </authorList>
    </citation>
    <scope>NUCLEOTIDE SEQUENCE</scope>
    <source>
        <strain evidence="2">AP13</strain>
    </source>
</reference>
<accession>A0A8T0SGI0</accession>
<evidence type="ECO:0000313" key="2">
    <source>
        <dbReference type="EMBL" id="KAG2596484.1"/>
    </source>
</evidence>
<dbReference type="AlphaFoldDB" id="A0A8T0SGI0"/>
<feature type="region of interest" description="Disordered" evidence="1">
    <location>
        <begin position="34"/>
        <end position="56"/>
    </location>
</feature>
<gene>
    <name evidence="2" type="ORF">PVAP13_5KG164807</name>
</gene>
<dbReference type="Proteomes" id="UP000823388">
    <property type="component" value="Chromosome 5K"/>
</dbReference>
<comment type="caution">
    <text evidence="2">The sequence shown here is derived from an EMBL/GenBank/DDBJ whole genome shotgun (WGS) entry which is preliminary data.</text>
</comment>
<name>A0A8T0SGI0_PANVG</name>
<sequence length="100" mass="10688">MWSSVGLACCSGSWWGGSRGRGRCWWRGRTEGEGGAIGEEAEKEEGAGGGWKPQGGTEEMVEVAAAGGREMKLVLVWWRGSLVDLASLLVPQLYGELMVS</sequence>
<evidence type="ECO:0000256" key="1">
    <source>
        <dbReference type="SAM" id="MobiDB-lite"/>
    </source>
</evidence>
<evidence type="ECO:0000313" key="3">
    <source>
        <dbReference type="Proteomes" id="UP000823388"/>
    </source>
</evidence>